<keyword evidence="7" id="KW-1185">Reference proteome</keyword>
<name>A0A8C9WJD6_SCLFO</name>
<evidence type="ECO:0000313" key="7">
    <source>
        <dbReference type="Proteomes" id="UP000694397"/>
    </source>
</evidence>
<sequence length="370" mass="42118">INGKGKKSIQQKYLCKCVFNKTIKKLLHVDATRAVLSSWKVVWVVLSDDGVEFYNKKSDSSPKGMIPLKGAKLTSPCQDFAKRTFVFKITTFKNQDHFFQASHLEEREFWNKDIKRAIVCLDSGMKFSRKSTRKSIQLPSNINMSELYNLMRDPQVGVKELKLERDNRTFNQCFTGSAVVDWLVSHERVRNRQDGVIVATGLLNEGLLQPAGDMSKRAAEVHAESVLLDQLDAFYYFADSGFFCEGYSSDEDTITKEEFRGAVVKQGCLVKQGHRRKNWKVRKFILRDDPAYMHYYDPTKDGDGPLGAIHLRGSVVTAVDHVPDAKKTDTEGFLFEIITSDEIHYLLEATTASERKEWIQAIHTVSKTGK</sequence>
<dbReference type="Gene3D" id="2.30.29.30">
    <property type="entry name" value="Pleckstrin-homology domain (PH domain)/Phosphotyrosine-binding domain (PTB)"/>
    <property type="match status" value="2"/>
</dbReference>
<dbReference type="SUPFAM" id="SSF50729">
    <property type="entry name" value="PH domain-like"/>
    <property type="match status" value="2"/>
</dbReference>
<dbReference type="InterPro" id="IPR001849">
    <property type="entry name" value="PH_domain"/>
</dbReference>
<dbReference type="InterPro" id="IPR036388">
    <property type="entry name" value="WH-like_DNA-bd_sf"/>
</dbReference>
<dbReference type="Ensembl" id="ENSSFOT00015053390.1">
    <property type="protein sequence ID" value="ENSSFOP00015076758.1"/>
    <property type="gene ID" value="ENSSFOG00015001005.2"/>
</dbReference>
<feature type="domain" description="DEP" evidence="5">
    <location>
        <begin position="154"/>
        <end position="239"/>
    </location>
</feature>
<evidence type="ECO:0000256" key="1">
    <source>
        <dbReference type="ARBA" id="ARBA00022553"/>
    </source>
</evidence>
<dbReference type="PANTHER" id="PTHR12092:SF1">
    <property type="entry name" value="PLECKSTRIN"/>
    <property type="match status" value="1"/>
</dbReference>
<evidence type="ECO:0000259" key="5">
    <source>
        <dbReference type="PROSITE" id="PS50186"/>
    </source>
</evidence>
<protein>
    <submittedName>
        <fullName evidence="6">Pleckstrin</fullName>
    </submittedName>
</protein>
<reference evidence="6 7" key="1">
    <citation type="submission" date="2019-04" db="EMBL/GenBank/DDBJ databases">
        <authorList>
            <consortium name="Wellcome Sanger Institute Data Sharing"/>
        </authorList>
    </citation>
    <scope>NUCLEOTIDE SEQUENCE [LARGE SCALE GENOMIC DNA]</scope>
</reference>
<dbReference type="PROSITE" id="PS50186">
    <property type="entry name" value="DEP"/>
    <property type="match status" value="1"/>
</dbReference>
<dbReference type="Proteomes" id="UP000694397">
    <property type="component" value="Chromosome 16"/>
</dbReference>
<dbReference type="GO" id="GO:0030036">
    <property type="term" value="P:actin cytoskeleton organization"/>
    <property type="evidence" value="ECO:0007669"/>
    <property type="project" value="TreeGrafter"/>
</dbReference>
<dbReference type="InterPro" id="IPR011993">
    <property type="entry name" value="PH-like_dom_sf"/>
</dbReference>
<dbReference type="InterPro" id="IPR000591">
    <property type="entry name" value="DEP_dom"/>
</dbReference>
<evidence type="ECO:0000259" key="4">
    <source>
        <dbReference type="PROSITE" id="PS50003"/>
    </source>
</evidence>
<dbReference type="AlphaFoldDB" id="A0A8C9WJD6"/>
<dbReference type="PROSITE" id="PS50003">
    <property type="entry name" value="PH_DOMAIN"/>
    <property type="match status" value="2"/>
</dbReference>
<reference evidence="6" key="2">
    <citation type="submission" date="2025-08" db="UniProtKB">
        <authorList>
            <consortium name="Ensembl"/>
        </authorList>
    </citation>
    <scope>IDENTIFICATION</scope>
</reference>
<keyword evidence="3" id="KW-0007">Acetylation</keyword>
<dbReference type="Gene3D" id="1.10.10.10">
    <property type="entry name" value="Winged helix-like DNA-binding domain superfamily/Winged helix DNA-binding domain"/>
    <property type="match status" value="1"/>
</dbReference>
<dbReference type="GO" id="GO:0005886">
    <property type="term" value="C:plasma membrane"/>
    <property type="evidence" value="ECO:0007669"/>
    <property type="project" value="TreeGrafter"/>
</dbReference>
<dbReference type="FunFam" id="1.10.10.10:FF:000269">
    <property type="entry name" value="Pleckstrin"/>
    <property type="match status" value="1"/>
</dbReference>
<dbReference type="PANTHER" id="PTHR12092">
    <property type="entry name" value="PLECKSTRIN"/>
    <property type="match status" value="1"/>
</dbReference>
<dbReference type="OrthoDB" id="185175at2759"/>
<dbReference type="GeneTree" id="ENSGT00940000157885"/>
<dbReference type="SUPFAM" id="SSF46785">
    <property type="entry name" value="Winged helix' DNA-binding domain"/>
    <property type="match status" value="1"/>
</dbReference>
<evidence type="ECO:0000313" key="6">
    <source>
        <dbReference type="Ensembl" id="ENSSFOP00015076758.1"/>
    </source>
</evidence>
<feature type="domain" description="PH" evidence="4">
    <location>
        <begin position="262"/>
        <end position="367"/>
    </location>
</feature>
<dbReference type="SMART" id="SM00049">
    <property type="entry name" value="DEP"/>
    <property type="match status" value="1"/>
</dbReference>
<organism evidence="6 7">
    <name type="scientific">Scleropages formosus</name>
    <name type="common">Asian bonytongue</name>
    <name type="synonym">Osteoglossum formosum</name>
    <dbReference type="NCBI Taxonomy" id="113540"/>
    <lineage>
        <taxon>Eukaryota</taxon>
        <taxon>Metazoa</taxon>
        <taxon>Chordata</taxon>
        <taxon>Craniata</taxon>
        <taxon>Vertebrata</taxon>
        <taxon>Euteleostomi</taxon>
        <taxon>Actinopterygii</taxon>
        <taxon>Neopterygii</taxon>
        <taxon>Teleostei</taxon>
        <taxon>Osteoglossocephala</taxon>
        <taxon>Osteoglossomorpha</taxon>
        <taxon>Osteoglossiformes</taxon>
        <taxon>Osteoglossidae</taxon>
        <taxon>Scleropages</taxon>
    </lineage>
</organism>
<dbReference type="Pfam" id="PF00169">
    <property type="entry name" value="PH"/>
    <property type="match status" value="2"/>
</dbReference>
<dbReference type="SMART" id="SM00233">
    <property type="entry name" value="PH"/>
    <property type="match status" value="2"/>
</dbReference>
<dbReference type="Pfam" id="PF00610">
    <property type="entry name" value="DEP"/>
    <property type="match status" value="1"/>
</dbReference>
<keyword evidence="2" id="KW-0677">Repeat</keyword>
<accession>A0A8C9WJD6</accession>
<gene>
    <name evidence="6" type="primary">PLEK</name>
</gene>
<reference evidence="6" key="3">
    <citation type="submission" date="2025-09" db="UniProtKB">
        <authorList>
            <consortium name="Ensembl"/>
        </authorList>
    </citation>
    <scope>IDENTIFICATION</scope>
</reference>
<dbReference type="InterPro" id="IPR037370">
    <property type="entry name" value="Pleckstrin"/>
</dbReference>
<proteinExistence type="predicted"/>
<evidence type="ECO:0000256" key="3">
    <source>
        <dbReference type="ARBA" id="ARBA00022990"/>
    </source>
</evidence>
<dbReference type="InterPro" id="IPR036390">
    <property type="entry name" value="WH_DNA-bd_sf"/>
</dbReference>
<evidence type="ECO:0000256" key="2">
    <source>
        <dbReference type="ARBA" id="ARBA00022737"/>
    </source>
</evidence>
<dbReference type="GO" id="GO:0035556">
    <property type="term" value="P:intracellular signal transduction"/>
    <property type="evidence" value="ECO:0007669"/>
    <property type="project" value="InterPro"/>
</dbReference>
<feature type="domain" description="PH" evidence="4">
    <location>
        <begin position="20"/>
        <end position="119"/>
    </location>
</feature>
<keyword evidence="1" id="KW-0597">Phosphoprotein</keyword>